<accession>A0A6M6JPT7</accession>
<gene>
    <name evidence="2" type="ORF">HOP40_22960</name>
</gene>
<sequence>MPCRAHGQWVPGSPVPPCVHVRHRPVRSGRCSASRRSHTWTIGASSSARPKCWGLVRAAAAGSTRPGSGVTVAPASDGAAACRGRPTGGSAPHDLFIAVSPVWRSAAVLCRTQPDRVGTSLHLQVLVREHLHVHLQEILAWRKSSASNPSGNCVELAAMADGGVAVRNSRHPAGPTLVYTRAEIAAFLDGVRAGEFDDLAH</sequence>
<dbReference type="Pfam" id="PF04149">
    <property type="entry name" value="DUF397"/>
    <property type="match status" value="1"/>
</dbReference>
<name>A0A6M6JPT7_9PSEU</name>
<dbReference type="Proteomes" id="UP000505377">
    <property type="component" value="Chromosome"/>
</dbReference>
<evidence type="ECO:0000259" key="1">
    <source>
        <dbReference type="Pfam" id="PF04149"/>
    </source>
</evidence>
<protein>
    <submittedName>
        <fullName evidence="2">DUF397 domain-containing protein</fullName>
    </submittedName>
</protein>
<dbReference type="AlphaFoldDB" id="A0A6M6JPT7"/>
<evidence type="ECO:0000313" key="3">
    <source>
        <dbReference type="Proteomes" id="UP000505377"/>
    </source>
</evidence>
<dbReference type="EMBL" id="CP053564">
    <property type="protein sequence ID" value="QJY48301.1"/>
    <property type="molecule type" value="Genomic_DNA"/>
</dbReference>
<dbReference type="KEGG" id="pbro:HOP40_22960"/>
<dbReference type="InterPro" id="IPR007278">
    <property type="entry name" value="DUF397"/>
</dbReference>
<proteinExistence type="predicted"/>
<evidence type="ECO:0000313" key="2">
    <source>
        <dbReference type="EMBL" id="QJY48301.1"/>
    </source>
</evidence>
<organism evidence="2 3">
    <name type="scientific">Pseudonocardia broussonetiae</name>
    <dbReference type="NCBI Taxonomy" id="2736640"/>
    <lineage>
        <taxon>Bacteria</taxon>
        <taxon>Bacillati</taxon>
        <taxon>Actinomycetota</taxon>
        <taxon>Actinomycetes</taxon>
        <taxon>Pseudonocardiales</taxon>
        <taxon>Pseudonocardiaceae</taxon>
        <taxon>Pseudonocardia</taxon>
    </lineage>
</organism>
<feature type="domain" description="DUF397" evidence="1">
    <location>
        <begin position="139"/>
        <end position="192"/>
    </location>
</feature>
<keyword evidence="3" id="KW-1185">Reference proteome</keyword>
<reference evidence="2 3" key="1">
    <citation type="submission" date="2020-05" db="EMBL/GenBank/DDBJ databases">
        <authorList>
            <person name="Mo P."/>
        </authorList>
    </citation>
    <scope>NUCLEOTIDE SEQUENCE [LARGE SCALE GENOMIC DNA]</scope>
    <source>
        <strain evidence="2 3">Gen01</strain>
    </source>
</reference>